<organism evidence="4 5">
    <name type="scientific">Streptomyces humicola</name>
    <dbReference type="NCBI Taxonomy" id="2953240"/>
    <lineage>
        <taxon>Bacteria</taxon>
        <taxon>Bacillati</taxon>
        <taxon>Actinomycetota</taxon>
        <taxon>Actinomycetes</taxon>
        <taxon>Kitasatosporales</taxon>
        <taxon>Streptomycetaceae</taxon>
        <taxon>Streptomyces</taxon>
    </lineage>
</organism>
<dbReference type="Pfam" id="PF00501">
    <property type="entry name" value="AMP-binding"/>
    <property type="match status" value="1"/>
</dbReference>
<gene>
    <name evidence="4" type="ORF">NGB36_07710</name>
</gene>
<evidence type="ECO:0000259" key="3">
    <source>
        <dbReference type="Pfam" id="PF00501"/>
    </source>
</evidence>
<dbReference type="SUPFAM" id="SSF56801">
    <property type="entry name" value="Acetyl-CoA synthetase-like"/>
    <property type="match status" value="1"/>
</dbReference>
<evidence type="ECO:0000313" key="4">
    <source>
        <dbReference type="EMBL" id="MCQ4080490.1"/>
    </source>
</evidence>
<dbReference type="EMBL" id="JANFNG010000003">
    <property type="protein sequence ID" value="MCQ4080490.1"/>
    <property type="molecule type" value="Genomic_DNA"/>
</dbReference>
<sequence length="410" mass="44544">MREELGGESRWWGSELLARHPGDAVWAQAGYEVTYQRLRAQVVSARRLFQAHGIRSGATTALQGAQSFTHLWSVFALWSLGAQVMLMGPEIRGRELELLLDRCRPQFYISFSGTGHGRRAFHDECETYVRRLRDGRAAVTDHCLVHFTSGSTGFAKAVARTSQSLLHELDAFRRIGGMPGPGSRVLLLGPVSHSFNLVGGLLHHMDVGAVTVFPPLASRSSMLRSAIRSGADTLMGAPVHFAALALGERSVRLPRLRRAVSGGDRLDGMAHARFAERYGVRIGQAYGTTETGIIAADPTGWFGPDSVGMVALGVRTRIVDGELQVRMEASPYLAEETSPLRFLADGAADGAGWLCTRDRAEFDPSSGALRILGRFDPPADRHQLTRGTDHVLLSARTASRSLTRNGAPLP</sequence>
<name>A0ABT1PS45_9ACTN</name>
<comment type="similarity">
    <text evidence="1">Belongs to the ATP-dependent AMP-binding enzyme family.</text>
</comment>
<accession>A0ABT1PS45</accession>
<evidence type="ECO:0000313" key="5">
    <source>
        <dbReference type="Proteomes" id="UP001057702"/>
    </source>
</evidence>
<dbReference type="PROSITE" id="PS00455">
    <property type="entry name" value="AMP_BINDING"/>
    <property type="match status" value="1"/>
</dbReference>
<evidence type="ECO:0000256" key="1">
    <source>
        <dbReference type="ARBA" id="ARBA00006432"/>
    </source>
</evidence>
<comment type="caution">
    <text evidence="4">The sequence shown here is derived from an EMBL/GenBank/DDBJ whole genome shotgun (WGS) entry which is preliminary data.</text>
</comment>
<dbReference type="PANTHER" id="PTHR24096">
    <property type="entry name" value="LONG-CHAIN-FATTY-ACID--COA LIGASE"/>
    <property type="match status" value="1"/>
</dbReference>
<dbReference type="InterPro" id="IPR042099">
    <property type="entry name" value="ANL_N_sf"/>
</dbReference>
<keyword evidence="2 4" id="KW-0436">Ligase</keyword>
<protein>
    <submittedName>
        <fullName evidence="4">Acyl--CoA ligase</fullName>
    </submittedName>
</protein>
<dbReference type="RefSeq" id="WP_255919376.1">
    <property type="nucleotide sequence ID" value="NZ_JANFNG010000003.1"/>
</dbReference>
<dbReference type="Gene3D" id="3.40.50.12780">
    <property type="entry name" value="N-terminal domain of ligase-like"/>
    <property type="match status" value="1"/>
</dbReference>
<dbReference type="PANTHER" id="PTHR24096:SF149">
    <property type="entry name" value="AMP-BINDING DOMAIN-CONTAINING PROTEIN-RELATED"/>
    <property type="match status" value="1"/>
</dbReference>
<dbReference type="InterPro" id="IPR020845">
    <property type="entry name" value="AMP-binding_CS"/>
</dbReference>
<dbReference type="Proteomes" id="UP001057702">
    <property type="component" value="Unassembled WGS sequence"/>
</dbReference>
<proteinExistence type="inferred from homology"/>
<dbReference type="GO" id="GO:0016874">
    <property type="term" value="F:ligase activity"/>
    <property type="evidence" value="ECO:0007669"/>
    <property type="project" value="UniProtKB-KW"/>
</dbReference>
<evidence type="ECO:0000256" key="2">
    <source>
        <dbReference type="ARBA" id="ARBA00022598"/>
    </source>
</evidence>
<dbReference type="InterPro" id="IPR000873">
    <property type="entry name" value="AMP-dep_synth/lig_dom"/>
</dbReference>
<keyword evidence="5" id="KW-1185">Reference proteome</keyword>
<reference evidence="4" key="1">
    <citation type="submission" date="2022-06" db="EMBL/GenBank/DDBJ databases">
        <title>Draft genome sequence of Streptomyces sp. RB6PN25 isolated from peat swamp forest in Thailand.</title>
        <authorList>
            <person name="Duangmal K."/>
            <person name="Klaysubun C."/>
        </authorList>
    </citation>
    <scope>NUCLEOTIDE SEQUENCE</scope>
    <source>
        <strain evidence="4">RB6PN25</strain>
    </source>
</reference>
<feature type="domain" description="AMP-dependent synthetase/ligase" evidence="3">
    <location>
        <begin position="18"/>
        <end position="322"/>
    </location>
</feature>